<dbReference type="Pfam" id="PF07486">
    <property type="entry name" value="Hydrolase_2"/>
    <property type="match status" value="1"/>
</dbReference>
<dbReference type="Proteomes" id="UP000291892">
    <property type="component" value="Unassembled WGS sequence"/>
</dbReference>
<gene>
    <name evidence="3" type="ORF">ELG94_11995</name>
</gene>
<evidence type="ECO:0000313" key="4">
    <source>
        <dbReference type="Proteomes" id="UP000291892"/>
    </source>
</evidence>
<name>A0AAE8U2A4_9HYPH</name>
<accession>A0AAE8U2A4</accession>
<dbReference type="InterPro" id="IPR042047">
    <property type="entry name" value="SleB_dom1"/>
</dbReference>
<reference evidence="3 4" key="1">
    <citation type="submission" date="2019-02" db="EMBL/GenBank/DDBJ databases">
        <title>The genomic architecture of introgression among sibling species of bacteria.</title>
        <authorList>
            <person name="Cavassim M.I.A."/>
            <person name="Moeskjaer S."/>
            <person name="Moslemi C."/>
            <person name="Fields B."/>
            <person name="Bachmann A."/>
            <person name="Vilhjalmsson B."/>
            <person name="Schierup M.H."/>
            <person name="Young J.P.W."/>
            <person name="Andersen S.U."/>
        </authorList>
    </citation>
    <scope>NUCLEOTIDE SEQUENCE [LARGE SCALE GENOMIC DNA]</scope>
    <source>
        <strain evidence="3 4">SM42</strain>
    </source>
</reference>
<sequence length="615" mass="66704">MDEFRLALDADHPFAEFHKDPSADSPLITARPRLTGDMLVVPTGRVSEDQLWMEVLYQKNETARPLKGWIESKFVGEKHDRGPEAVPPVNTALFVAECVRYELSCLDDKTVGSDYLLAWAILESNLVNFGPQLTDKAAIGPYQLNPKDWEAYLNAPELNLNPGPTGRLSALAQIDCAAWLGKRDALDFAAKIAPEDSVGEYIPSLLNIFHVRLLGLDAAVEVQTIQSKKQANPAMDVVLSKIGLSASEIETLVADRPKFLGKAPGGGFSSVDAFVNVTAVALTDAMKKAFTLLKAIPGFIPDIDNKAASKAWMDIAQAELKAWSDQNLKESSEPGLGFVRKYLDAASKDLPGNSAWCGAFVAWCLKQAGLADTVVRGPAWAANWVNWGDLDLRQRDPAGIPFGAVVVLAPADNTDTSGHVAFFTQTMPLGKIELLGGNQSNLLKTMVVERNKIVSVRWLSALDPAPDATDETPVDGGVEGATDRDVLILARTLYGEARGETAAGREAVADVVMNRVAAHTWFGSSVAGVCLKSWQFSCWNANDPNRKVIERVSEANADEVFRDCLRIARGAVTGAIKGGSKGANHYHADSMKRFPAWAKRSLETARVGHHIFYKL</sequence>
<dbReference type="GO" id="GO:0016787">
    <property type="term" value="F:hydrolase activity"/>
    <property type="evidence" value="ECO:0007669"/>
    <property type="project" value="InterPro"/>
</dbReference>
<organism evidence="3 4">
    <name type="scientific">Rhizobium ruizarguesonis</name>
    <dbReference type="NCBI Taxonomy" id="2081791"/>
    <lineage>
        <taxon>Bacteria</taxon>
        <taxon>Pseudomonadati</taxon>
        <taxon>Pseudomonadota</taxon>
        <taxon>Alphaproteobacteria</taxon>
        <taxon>Hyphomicrobiales</taxon>
        <taxon>Rhizobiaceae</taxon>
        <taxon>Rhizobium/Agrobacterium group</taxon>
        <taxon>Rhizobium</taxon>
    </lineage>
</organism>
<dbReference type="EMBL" id="SIKX01000001">
    <property type="protein sequence ID" value="TBF18982.1"/>
    <property type="molecule type" value="Genomic_DNA"/>
</dbReference>
<comment type="caution">
    <text evidence="3">The sequence shown here is derived from an EMBL/GenBank/DDBJ whole genome shotgun (WGS) entry which is preliminary data.</text>
</comment>
<dbReference type="RefSeq" id="WP_130822632.1">
    <property type="nucleotide sequence ID" value="NZ_SIKX01000001.1"/>
</dbReference>
<dbReference type="Gene3D" id="1.10.10.2520">
    <property type="entry name" value="Cell wall hydrolase SleB, domain 1"/>
    <property type="match status" value="1"/>
</dbReference>
<dbReference type="Pfam" id="PF05257">
    <property type="entry name" value="CHAP"/>
    <property type="match status" value="1"/>
</dbReference>
<protein>
    <submittedName>
        <fullName evidence="3">CHAP domain-containing protein</fullName>
    </submittedName>
</protein>
<feature type="domain" description="Cell wall hydrolase SleB" evidence="2">
    <location>
        <begin position="499"/>
        <end position="613"/>
    </location>
</feature>
<evidence type="ECO:0000313" key="3">
    <source>
        <dbReference type="EMBL" id="TBF18982.1"/>
    </source>
</evidence>
<evidence type="ECO:0000259" key="2">
    <source>
        <dbReference type="Pfam" id="PF07486"/>
    </source>
</evidence>
<dbReference type="AlphaFoldDB" id="A0AAE8U2A4"/>
<dbReference type="InterPro" id="IPR007921">
    <property type="entry name" value="CHAP_dom"/>
</dbReference>
<feature type="domain" description="Peptidase C51" evidence="1">
    <location>
        <begin position="353"/>
        <end position="438"/>
    </location>
</feature>
<proteinExistence type="predicted"/>
<dbReference type="InterPro" id="IPR011105">
    <property type="entry name" value="Cell_wall_hydrolase_SleB"/>
</dbReference>
<evidence type="ECO:0000259" key="1">
    <source>
        <dbReference type="Pfam" id="PF05257"/>
    </source>
</evidence>